<keyword evidence="2" id="KW-1185">Reference proteome</keyword>
<keyword evidence="1" id="KW-0808">Transferase</keyword>
<dbReference type="EMBL" id="CM051402">
    <property type="protein sequence ID" value="KAJ4710506.1"/>
    <property type="molecule type" value="Genomic_DNA"/>
</dbReference>
<keyword evidence="1" id="KW-0695">RNA-directed DNA polymerase</keyword>
<sequence length="121" mass="14061">MMNRSTGKTLFEIVYLQPPHHTLDLMTLPSLSGISKAAENLVKKVYKIQKKVRANLEAANKKYKQGANQHQRQKIFQEGDIVMAYLQKNQFLGIYSKCRTNSMVHFELQGRLMIMLMCYSY</sequence>
<protein>
    <submittedName>
        <fullName evidence="1">RNA-directed DNA polymerase</fullName>
    </submittedName>
</protein>
<organism evidence="1 2">
    <name type="scientific">Melia azedarach</name>
    <name type="common">Chinaberry tree</name>
    <dbReference type="NCBI Taxonomy" id="155640"/>
    <lineage>
        <taxon>Eukaryota</taxon>
        <taxon>Viridiplantae</taxon>
        <taxon>Streptophyta</taxon>
        <taxon>Embryophyta</taxon>
        <taxon>Tracheophyta</taxon>
        <taxon>Spermatophyta</taxon>
        <taxon>Magnoliopsida</taxon>
        <taxon>eudicotyledons</taxon>
        <taxon>Gunneridae</taxon>
        <taxon>Pentapetalae</taxon>
        <taxon>rosids</taxon>
        <taxon>malvids</taxon>
        <taxon>Sapindales</taxon>
        <taxon>Meliaceae</taxon>
        <taxon>Melia</taxon>
    </lineage>
</organism>
<reference evidence="1 2" key="1">
    <citation type="journal article" date="2023" name="Science">
        <title>Complex scaffold remodeling in plant triterpene biosynthesis.</title>
        <authorList>
            <person name="De La Pena R."/>
            <person name="Hodgson H."/>
            <person name="Liu J.C."/>
            <person name="Stephenson M.J."/>
            <person name="Martin A.C."/>
            <person name="Owen C."/>
            <person name="Harkess A."/>
            <person name="Leebens-Mack J."/>
            <person name="Jimenez L.E."/>
            <person name="Osbourn A."/>
            <person name="Sattely E.S."/>
        </authorList>
    </citation>
    <scope>NUCLEOTIDE SEQUENCE [LARGE SCALE GENOMIC DNA]</scope>
    <source>
        <strain evidence="2">cv. JPN11</strain>
        <tissue evidence="1">Leaf</tissue>
    </source>
</reference>
<comment type="caution">
    <text evidence="1">The sequence shown here is derived from an EMBL/GenBank/DDBJ whole genome shotgun (WGS) entry which is preliminary data.</text>
</comment>
<accession>A0ACC1XHA3</accession>
<evidence type="ECO:0000313" key="1">
    <source>
        <dbReference type="EMBL" id="KAJ4710506.1"/>
    </source>
</evidence>
<proteinExistence type="predicted"/>
<name>A0ACC1XHA3_MELAZ</name>
<evidence type="ECO:0000313" key="2">
    <source>
        <dbReference type="Proteomes" id="UP001164539"/>
    </source>
</evidence>
<gene>
    <name evidence="1" type="ORF">OWV82_016680</name>
</gene>
<dbReference type="Proteomes" id="UP001164539">
    <property type="component" value="Chromosome 9"/>
</dbReference>
<keyword evidence="1" id="KW-0548">Nucleotidyltransferase</keyword>